<evidence type="ECO:0000256" key="2">
    <source>
        <dbReference type="ARBA" id="ARBA00022448"/>
    </source>
</evidence>
<evidence type="ECO:0000256" key="6">
    <source>
        <dbReference type="ARBA" id="ARBA00023237"/>
    </source>
</evidence>
<comment type="similarity">
    <text evidence="7">Belongs to the TonB-dependent receptor family.</text>
</comment>
<dbReference type="Pfam" id="PF07715">
    <property type="entry name" value="Plug"/>
    <property type="match status" value="1"/>
</dbReference>
<sequence>MKRKWLYVLLGFLWLTFSGLYAQEQTVTGVVKDQDGRPLLGVSVVEKGTTHGVDTDLEGKFSIKVAGDKSVLVFSMVGSTPVERMVGNNKVLNVVLKEEVTELTGLVFTGYQEIDKKLFTGNSQTLKIDNIKQDGVVDVGRMLEGRSAGVNVQNLSGTFGTSPKITIRGGSSIFGDTKPLWVVDGAVQEEVVNLSFEQLASGDASTLISSAISGLNANDIESIEILKDASALSLYGARALNGAVIITTKSGKRNVKTQLSYQLEESVRMIPNYAQFDLMNSQETMSVYRELEQKGYLDRATYMAAQQGGAYYIMYRNTDTYNPATGRFLLQNSPEARNAFLRKYEYANTDWFKTLFRPSLTQNHTLSLSGGGENTTIYSSLGFFVDPGWTIADRVHRITGNIKTTYDLSSKVKIGILAQGAIRNQKAPGTFSRSSNQVTGEYERDFDINPFSYALNTTRALRPYDDEGNYDYYRMNYAPMNILKELKNNYIDLKMMEYKLQSDLEIKFTPELKYKFLGSVRYAQSTQEHTITEGSNVVGAYRANDNMIIGERNPFLYRNPDDPSALPQVVLPNGGIYKLEQNNLQSYYLRNALEYNKAFKDQDEQDKHTLKLFLGQEFRYTDRDNQSFDGYGYQFNRGGVVFTDPRIIEKVIADNAQYFDRSTGRERGVAFFSQASYGFRNRYILSGTLNYEGSNQLGRSRKARWLPTWNISGRWNVTNEHFLPTTHALSNLSFRLSYGLIAGLNNIGNALPIMVSTITPRFRNQDNERLIRILSLQNSDLTWEKVYETNFGTDIGFLSNAISLSVDLYQKNSKDLLDIVRTSGMGGEMNKYANDASMTTRGVELVLDTRNFKTEDFTWSTSVNFAYFNQEITSLANASNSVFNLVRETGGNVLGNPRNTLYSYDFAGLNSQGMPLLNLKNGSTDYKDIDFQDRDNILSYLKKEGAVDPNITGGLSNTFRYKNWELNFLITMQAGNKIRKAPLYKGAGYDDLSVFPREFKNRWVAPGDEALTQIPGIVSQRTLNEENKAYISRAYSAYNHSTARVVDGSFVRMKSISLSYTFDKEVLENLNIGNLTLRLQASNPFLIYAHKDLNGQDPEFFRSGGVAYPITPQYTFTINLGI</sequence>
<dbReference type="GO" id="GO:0009279">
    <property type="term" value="C:cell outer membrane"/>
    <property type="evidence" value="ECO:0007669"/>
    <property type="project" value="UniProtKB-SubCell"/>
</dbReference>
<evidence type="ECO:0000313" key="11">
    <source>
        <dbReference type="Proteomes" id="UP000182771"/>
    </source>
</evidence>
<dbReference type="RefSeq" id="WP_016420420.1">
    <property type="nucleotide sequence ID" value="NZ_FNND01000003.1"/>
</dbReference>
<feature type="chain" id="PRO_5028907878" evidence="8">
    <location>
        <begin position="23"/>
        <end position="1122"/>
    </location>
</feature>
<keyword evidence="6 7" id="KW-0998">Cell outer membrane</keyword>
<dbReference type="InterPro" id="IPR023996">
    <property type="entry name" value="TonB-dep_OMP_SusC/RagA"/>
</dbReference>
<dbReference type="GeneID" id="85017022"/>
<dbReference type="InterPro" id="IPR012910">
    <property type="entry name" value="Plug_dom"/>
</dbReference>
<evidence type="ECO:0000256" key="8">
    <source>
        <dbReference type="SAM" id="SignalP"/>
    </source>
</evidence>
<keyword evidence="8" id="KW-0732">Signal</keyword>
<dbReference type="EMBL" id="FNND01000003">
    <property type="protein sequence ID" value="SDW62623.1"/>
    <property type="molecule type" value="Genomic_DNA"/>
</dbReference>
<dbReference type="AlphaFoldDB" id="A0A1H2V2U0"/>
<dbReference type="InterPro" id="IPR023997">
    <property type="entry name" value="TonB-dep_OMP_SusC/RagA_CS"/>
</dbReference>
<dbReference type="OrthoDB" id="9768177at2"/>
<proteinExistence type="inferred from homology"/>
<dbReference type="InterPro" id="IPR039426">
    <property type="entry name" value="TonB-dep_rcpt-like"/>
</dbReference>
<evidence type="ECO:0000256" key="7">
    <source>
        <dbReference type="PROSITE-ProRule" id="PRU01360"/>
    </source>
</evidence>
<dbReference type="NCBIfam" id="TIGR04057">
    <property type="entry name" value="SusC_RagA_signa"/>
    <property type="match status" value="1"/>
</dbReference>
<comment type="subcellular location">
    <subcellularLocation>
        <location evidence="1 7">Cell outer membrane</location>
        <topology evidence="1 7">Multi-pass membrane protein</topology>
    </subcellularLocation>
</comment>
<evidence type="ECO:0000259" key="9">
    <source>
        <dbReference type="Pfam" id="PF07715"/>
    </source>
</evidence>
<evidence type="ECO:0000256" key="4">
    <source>
        <dbReference type="ARBA" id="ARBA00022692"/>
    </source>
</evidence>
<organism evidence="10 11">
    <name type="scientific">Capnocytophaga granulosa</name>
    <dbReference type="NCBI Taxonomy" id="45242"/>
    <lineage>
        <taxon>Bacteria</taxon>
        <taxon>Pseudomonadati</taxon>
        <taxon>Bacteroidota</taxon>
        <taxon>Flavobacteriia</taxon>
        <taxon>Flavobacteriales</taxon>
        <taxon>Flavobacteriaceae</taxon>
        <taxon>Capnocytophaga</taxon>
    </lineage>
</organism>
<dbReference type="Gene3D" id="2.40.170.20">
    <property type="entry name" value="TonB-dependent receptor, beta-barrel domain"/>
    <property type="match status" value="1"/>
</dbReference>
<evidence type="ECO:0000256" key="5">
    <source>
        <dbReference type="ARBA" id="ARBA00023136"/>
    </source>
</evidence>
<keyword evidence="5 7" id="KW-0472">Membrane</keyword>
<dbReference type="InterPro" id="IPR037066">
    <property type="entry name" value="Plug_dom_sf"/>
</dbReference>
<feature type="domain" description="TonB-dependent receptor plug" evidence="9">
    <location>
        <begin position="120"/>
        <end position="243"/>
    </location>
</feature>
<evidence type="ECO:0000256" key="1">
    <source>
        <dbReference type="ARBA" id="ARBA00004571"/>
    </source>
</evidence>
<keyword evidence="3 7" id="KW-1134">Transmembrane beta strand</keyword>
<name>A0A1H2V2U0_9FLAO</name>
<dbReference type="Proteomes" id="UP000182771">
    <property type="component" value="Unassembled WGS sequence"/>
</dbReference>
<dbReference type="NCBIfam" id="TIGR04056">
    <property type="entry name" value="OMP_RagA_SusC"/>
    <property type="match status" value="1"/>
</dbReference>
<reference evidence="10 11" key="1">
    <citation type="submission" date="2016-10" db="EMBL/GenBank/DDBJ databases">
        <authorList>
            <person name="Varghese N."/>
            <person name="Submissions S."/>
        </authorList>
    </citation>
    <scope>NUCLEOTIDE SEQUENCE [LARGE SCALE GENOMIC DNA]</scope>
    <source>
        <strain evidence="10 11">DSM 11449</strain>
    </source>
</reference>
<comment type="caution">
    <text evidence="10">The sequence shown here is derived from an EMBL/GenBank/DDBJ whole genome shotgun (WGS) entry which is preliminary data.</text>
</comment>
<keyword evidence="2 7" id="KW-0813">Transport</keyword>
<dbReference type="PROSITE" id="PS52016">
    <property type="entry name" value="TONB_DEPENDENT_REC_3"/>
    <property type="match status" value="1"/>
</dbReference>
<keyword evidence="11" id="KW-1185">Reference proteome</keyword>
<dbReference type="Pfam" id="PF13715">
    <property type="entry name" value="CarbopepD_reg_2"/>
    <property type="match status" value="1"/>
</dbReference>
<evidence type="ECO:0000313" key="10">
    <source>
        <dbReference type="EMBL" id="SDW62623.1"/>
    </source>
</evidence>
<dbReference type="InterPro" id="IPR036942">
    <property type="entry name" value="Beta-barrel_TonB_sf"/>
</dbReference>
<feature type="signal peptide" evidence="8">
    <location>
        <begin position="1"/>
        <end position="22"/>
    </location>
</feature>
<evidence type="ECO:0000256" key="3">
    <source>
        <dbReference type="ARBA" id="ARBA00022452"/>
    </source>
</evidence>
<dbReference type="InterPro" id="IPR008969">
    <property type="entry name" value="CarboxyPept-like_regulatory"/>
</dbReference>
<dbReference type="Gene3D" id="2.170.130.10">
    <property type="entry name" value="TonB-dependent receptor, plug domain"/>
    <property type="match status" value="1"/>
</dbReference>
<dbReference type="SUPFAM" id="SSF56935">
    <property type="entry name" value="Porins"/>
    <property type="match status" value="1"/>
</dbReference>
<dbReference type="SUPFAM" id="SSF49464">
    <property type="entry name" value="Carboxypeptidase regulatory domain-like"/>
    <property type="match status" value="1"/>
</dbReference>
<keyword evidence="4 7" id="KW-0812">Transmembrane</keyword>
<protein>
    <submittedName>
        <fullName evidence="10">TonB-linked outer membrane protein, SusC/RagA family</fullName>
    </submittedName>
</protein>
<accession>A0A1H2V2U0</accession>
<gene>
    <name evidence="10" type="ORF">SAMN05444420_10343</name>
</gene>